<evidence type="ECO:0000313" key="2">
    <source>
        <dbReference type="Proteomes" id="UP000321491"/>
    </source>
</evidence>
<sequence>MSKCQSDKYCGCHCEEKPCYECEFHETKKCPPKLASDCIVVDSLICSKKIYKVAELSVPVSTLGDIISIGPGGVITPLISLTPDLNGVVSQITVVKDMVINTGYLPANVTILGIETPLQINIPFQQETMCPGVCPEDTVKESPYKIEAKVTQGIEALGVSVANILFKVVLSTNLTVTRPVITKAKNLKVVKDVNEDRCESRDWYG</sequence>
<dbReference type="OrthoDB" id="2889356at2"/>
<evidence type="ECO:0000313" key="1">
    <source>
        <dbReference type="EMBL" id="GEN30640.1"/>
    </source>
</evidence>
<reference evidence="1 2" key="1">
    <citation type="submission" date="2019-07" db="EMBL/GenBank/DDBJ databases">
        <title>Whole genome shotgun sequence of Cerasibacillus quisquiliarum NBRC 102429.</title>
        <authorList>
            <person name="Hosoyama A."/>
            <person name="Uohara A."/>
            <person name="Ohji S."/>
            <person name="Ichikawa N."/>
        </authorList>
    </citation>
    <scope>NUCLEOTIDE SEQUENCE [LARGE SCALE GENOMIC DNA]</scope>
    <source>
        <strain evidence="1 2">NBRC 102429</strain>
    </source>
</reference>
<evidence type="ECO:0008006" key="3">
    <source>
        <dbReference type="Google" id="ProtNLM"/>
    </source>
</evidence>
<name>A0A511UVJ9_9BACI</name>
<dbReference type="AlphaFoldDB" id="A0A511UVJ9"/>
<keyword evidence="2" id="KW-1185">Reference proteome</keyword>
<proteinExistence type="predicted"/>
<protein>
    <recommendedName>
        <fullName evidence="3">SipL SPOCS domain-containing protein</fullName>
    </recommendedName>
</protein>
<dbReference type="Proteomes" id="UP000321491">
    <property type="component" value="Unassembled WGS sequence"/>
</dbReference>
<comment type="caution">
    <text evidence="1">The sequence shown here is derived from an EMBL/GenBank/DDBJ whole genome shotgun (WGS) entry which is preliminary data.</text>
</comment>
<accession>A0A511UVJ9</accession>
<organism evidence="1 2">
    <name type="scientific">Cerasibacillus quisquiliarum</name>
    <dbReference type="NCBI Taxonomy" id="227865"/>
    <lineage>
        <taxon>Bacteria</taxon>
        <taxon>Bacillati</taxon>
        <taxon>Bacillota</taxon>
        <taxon>Bacilli</taxon>
        <taxon>Bacillales</taxon>
        <taxon>Bacillaceae</taxon>
        <taxon>Cerasibacillus</taxon>
    </lineage>
</organism>
<gene>
    <name evidence="1" type="ORF">CQU01_08780</name>
</gene>
<dbReference type="RefSeq" id="WP_146936095.1">
    <property type="nucleotide sequence ID" value="NZ_BJXW01000009.1"/>
</dbReference>
<dbReference type="EMBL" id="BJXW01000009">
    <property type="protein sequence ID" value="GEN30640.1"/>
    <property type="molecule type" value="Genomic_DNA"/>
</dbReference>